<comment type="caution">
    <text evidence="6">The sequence shown here is derived from an EMBL/GenBank/DDBJ whole genome shotgun (WGS) entry which is preliminary data.</text>
</comment>
<dbReference type="InterPro" id="IPR001647">
    <property type="entry name" value="HTH_TetR"/>
</dbReference>
<dbReference type="Gene3D" id="1.10.357.10">
    <property type="entry name" value="Tetracycline Repressor, domain 2"/>
    <property type="match status" value="1"/>
</dbReference>
<evidence type="ECO:0000256" key="1">
    <source>
        <dbReference type="ARBA" id="ARBA00023015"/>
    </source>
</evidence>
<dbReference type="Pfam" id="PF21597">
    <property type="entry name" value="TetR_C_43"/>
    <property type="match status" value="1"/>
</dbReference>
<keyword evidence="7" id="KW-1185">Reference proteome</keyword>
<reference evidence="6" key="2">
    <citation type="submission" date="2020-09" db="EMBL/GenBank/DDBJ databases">
        <authorList>
            <person name="Sun Q."/>
            <person name="Zhou Y."/>
        </authorList>
    </citation>
    <scope>NUCLEOTIDE SEQUENCE</scope>
    <source>
        <strain evidence="6">CGMCC 4.7110</strain>
    </source>
</reference>
<dbReference type="PRINTS" id="PR00455">
    <property type="entry name" value="HTHTETR"/>
</dbReference>
<evidence type="ECO:0000313" key="6">
    <source>
        <dbReference type="EMBL" id="GGN39217.1"/>
    </source>
</evidence>
<dbReference type="SUPFAM" id="SSF46689">
    <property type="entry name" value="Homeodomain-like"/>
    <property type="match status" value="1"/>
</dbReference>
<keyword evidence="1" id="KW-0805">Transcription regulation</keyword>
<dbReference type="InterPro" id="IPR049445">
    <property type="entry name" value="TetR_SbtR-like_C"/>
</dbReference>
<dbReference type="AlphaFoldDB" id="A0A918CWC1"/>
<evidence type="ECO:0000259" key="5">
    <source>
        <dbReference type="PROSITE" id="PS50977"/>
    </source>
</evidence>
<dbReference type="InterPro" id="IPR036271">
    <property type="entry name" value="Tet_transcr_reg_TetR-rel_C_sf"/>
</dbReference>
<sequence length="191" mass="20069">MAQARAPRADAVRNRKKILDAAREQITLNGPDAGMDEIAAAAGVAVGTLYRHFPTKTDLVSAVLAEYSEHIADDVEAARQRAADGALALDEITAFLARVVEATATNHAVKAAAAGLGAARLDPEVEARAGTALADLISAAITDGDIHADVTVEDIYLLISTAPTDQPAPNRTRWLTLVLTGLTTHTRNERA</sequence>
<evidence type="ECO:0000256" key="2">
    <source>
        <dbReference type="ARBA" id="ARBA00023125"/>
    </source>
</evidence>
<dbReference type="RefSeq" id="WP_189268344.1">
    <property type="nucleotide sequence ID" value="NZ_BMML01000030.1"/>
</dbReference>
<dbReference type="EMBL" id="BMML01000030">
    <property type="protein sequence ID" value="GGN39217.1"/>
    <property type="molecule type" value="Genomic_DNA"/>
</dbReference>
<dbReference type="GO" id="GO:0000976">
    <property type="term" value="F:transcription cis-regulatory region binding"/>
    <property type="evidence" value="ECO:0007669"/>
    <property type="project" value="TreeGrafter"/>
</dbReference>
<proteinExistence type="predicted"/>
<dbReference type="Proteomes" id="UP000653411">
    <property type="component" value="Unassembled WGS sequence"/>
</dbReference>
<dbReference type="InterPro" id="IPR050109">
    <property type="entry name" value="HTH-type_TetR-like_transc_reg"/>
</dbReference>
<dbReference type="PANTHER" id="PTHR30055:SF234">
    <property type="entry name" value="HTH-TYPE TRANSCRIPTIONAL REGULATOR BETI"/>
    <property type="match status" value="1"/>
</dbReference>
<evidence type="ECO:0000256" key="3">
    <source>
        <dbReference type="ARBA" id="ARBA00023163"/>
    </source>
</evidence>
<organism evidence="6 7">
    <name type="scientific">Streptomyces fuscichromogenes</name>
    <dbReference type="NCBI Taxonomy" id="1324013"/>
    <lineage>
        <taxon>Bacteria</taxon>
        <taxon>Bacillati</taxon>
        <taxon>Actinomycetota</taxon>
        <taxon>Actinomycetes</taxon>
        <taxon>Kitasatosporales</taxon>
        <taxon>Streptomycetaceae</taxon>
        <taxon>Streptomyces</taxon>
    </lineage>
</organism>
<dbReference type="InterPro" id="IPR009057">
    <property type="entry name" value="Homeodomain-like_sf"/>
</dbReference>
<dbReference type="PANTHER" id="PTHR30055">
    <property type="entry name" value="HTH-TYPE TRANSCRIPTIONAL REGULATOR RUTR"/>
    <property type="match status" value="1"/>
</dbReference>
<dbReference type="Pfam" id="PF00440">
    <property type="entry name" value="TetR_N"/>
    <property type="match status" value="1"/>
</dbReference>
<feature type="domain" description="HTH tetR-type" evidence="5">
    <location>
        <begin position="12"/>
        <end position="71"/>
    </location>
</feature>
<keyword evidence="3" id="KW-0804">Transcription</keyword>
<protein>
    <recommendedName>
        <fullName evidence="5">HTH tetR-type domain-containing protein</fullName>
    </recommendedName>
</protein>
<dbReference type="GO" id="GO:0003700">
    <property type="term" value="F:DNA-binding transcription factor activity"/>
    <property type="evidence" value="ECO:0007669"/>
    <property type="project" value="TreeGrafter"/>
</dbReference>
<gene>
    <name evidence="6" type="ORF">GCM10011578_085470</name>
</gene>
<evidence type="ECO:0000313" key="7">
    <source>
        <dbReference type="Proteomes" id="UP000653411"/>
    </source>
</evidence>
<dbReference type="SUPFAM" id="SSF48498">
    <property type="entry name" value="Tetracyclin repressor-like, C-terminal domain"/>
    <property type="match status" value="1"/>
</dbReference>
<dbReference type="PROSITE" id="PS50977">
    <property type="entry name" value="HTH_TETR_2"/>
    <property type="match status" value="1"/>
</dbReference>
<keyword evidence="2 4" id="KW-0238">DNA-binding</keyword>
<reference evidence="6" key="1">
    <citation type="journal article" date="2014" name="Int. J. Syst. Evol. Microbiol.">
        <title>Complete genome sequence of Corynebacterium casei LMG S-19264T (=DSM 44701T), isolated from a smear-ripened cheese.</title>
        <authorList>
            <consortium name="US DOE Joint Genome Institute (JGI-PGF)"/>
            <person name="Walter F."/>
            <person name="Albersmeier A."/>
            <person name="Kalinowski J."/>
            <person name="Ruckert C."/>
        </authorList>
    </citation>
    <scope>NUCLEOTIDE SEQUENCE</scope>
    <source>
        <strain evidence="6">CGMCC 4.7110</strain>
    </source>
</reference>
<name>A0A918CWC1_9ACTN</name>
<evidence type="ECO:0000256" key="4">
    <source>
        <dbReference type="PROSITE-ProRule" id="PRU00335"/>
    </source>
</evidence>
<accession>A0A918CWC1</accession>
<feature type="DNA-binding region" description="H-T-H motif" evidence="4">
    <location>
        <begin position="34"/>
        <end position="53"/>
    </location>
</feature>